<dbReference type="GO" id="GO:0003677">
    <property type="term" value="F:DNA binding"/>
    <property type="evidence" value="ECO:0007669"/>
    <property type="project" value="UniProtKB-KW"/>
</dbReference>
<feature type="domain" description="Integrase catalytic" evidence="16">
    <location>
        <begin position="632"/>
        <end position="793"/>
    </location>
</feature>
<dbReference type="InterPro" id="IPR003308">
    <property type="entry name" value="Integrase_Zn-bd_dom_N"/>
</dbReference>
<comment type="similarity">
    <text evidence="1">Belongs to the beta type-B retroviral polymerase family. HERV class-II K(HML-2) pol subfamily.</text>
</comment>
<dbReference type="InterPro" id="IPR002156">
    <property type="entry name" value="RNaseH_domain"/>
</dbReference>
<evidence type="ECO:0000256" key="9">
    <source>
        <dbReference type="ARBA" id="ARBA00022918"/>
    </source>
</evidence>
<dbReference type="SUPFAM" id="SSF46919">
    <property type="entry name" value="N-terminal Zn binding domain of HIV integrase"/>
    <property type="match status" value="1"/>
</dbReference>
<evidence type="ECO:0000256" key="2">
    <source>
        <dbReference type="ARBA" id="ARBA00022679"/>
    </source>
</evidence>
<keyword evidence="19" id="KW-1185">Reference proteome</keyword>
<keyword evidence="11" id="KW-0862">Zinc</keyword>
<evidence type="ECO:0000313" key="18">
    <source>
        <dbReference type="Ensembl" id="ENSMODP00000058145.1"/>
    </source>
</evidence>
<dbReference type="Pfam" id="PF00552">
    <property type="entry name" value="IN_DBD_C"/>
    <property type="match status" value="1"/>
</dbReference>
<evidence type="ECO:0000256" key="12">
    <source>
        <dbReference type="PROSITE-ProRule" id="PRU00506"/>
    </source>
</evidence>
<dbReference type="GO" id="GO:0035613">
    <property type="term" value="F:RNA stem-loop binding"/>
    <property type="evidence" value="ECO:0000318"/>
    <property type="project" value="GO_Central"/>
</dbReference>
<dbReference type="PANTHER" id="PTHR41694">
    <property type="entry name" value="ENDOGENOUS RETROVIRUS GROUP K MEMBER POL PROTEIN"/>
    <property type="match status" value="1"/>
</dbReference>
<feature type="domain" description="Integrase-type" evidence="17">
    <location>
        <begin position="799"/>
        <end position="848"/>
    </location>
</feature>
<dbReference type="OMA" id="EATIMHY"/>
<feature type="DNA-binding region" description="Integrase-type" evidence="12">
    <location>
        <begin position="799"/>
        <end position="848"/>
    </location>
</feature>
<organism evidence="18 19">
    <name type="scientific">Monodelphis domestica</name>
    <name type="common">Gray short-tailed opossum</name>
    <dbReference type="NCBI Taxonomy" id="13616"/>
    <lineage>
        <taxon>Eukaryota</taxon>
        <taxon>Metazoa</taxon>
        <taxon>Chordata</taxon>
        <taxon>Craniata</taxon>
        <taxon>Vertebrata</taxon>
        <taxon>Euteleostomi</taxon>
        <taxon>Mammalia</taxon>
        <taxon>Metatheria</taxon>
        <taxon>Didelphimorphia</taxon>
        <taxon>Didelphidae</taxon>
        <taxon>Monodelphis</taxon>
    </lineage>
</organism>
<feature type="domain" description="RNase H type-1" evidence="15">
    <location>
        <begin position="434"/>
        <end position="565"/>
    </location>
</feature>
<name>A0A5F8HF64_MONDO</name>
<keyword evidence="6" id="KW-0255">Endonuclease</keyword>
<dbReference type="SUPFAM" id="SSF50122">
    <property type="entry name" value="DNA-binding domain of retroviral integrase"/>
    <property type="match status" value="1"/>
</dbReference>
<dbReference type="InterPro" id="IPR010661">
    <property type="entry name" value="RVT_thumb"/>
</dbReference>
<dbReference type="STRING" id="13616.ENSMODP00000058145"/>
<feature type="domain" description="Integrase-type" evidence="13">
    <location>
        <begin position="578"/>
        <end position="619"/>
    </location>
</feature>
<dbReference type="GO" id="GO:0004523">
    <property type="term" value="F:RNA-DNA hybrid ribonuclease activity"/>
    <property type="evidence" value="ECO:0007669"/>
    <property type="project" value="InterPro"/>
</dbReference>
<evidence type="ECO:0000256" key="6">
    <source>
        <dbReference type="ARBA" id="ARBA00022759"/>
    </source>
</evidence>
<evidence type="ECO:0000256" key="8">
    <source>
        <dbReference type="ARBA" id="ARBA00022908"/>
    </source>
</evidence>
<dbReference type="InterPro" id="IPR036397">
    <property type="entry name" value="RNaseH_sf"/>
</dbReference>
<dbReference type="PROSITE" id="PS50994">
    <property type="entry name" value="INTEGRASE"/>
    <property type="match status" value="1"/>
</dbReference>
<evidence type="ECO:0000256" key="10">
    <source>
        <dbReference type="ARBA" id="ARBA00023125"/>
    </source>
</evidence>
<dbReference type="Pfam" id="PF00665">
    <property type="entry name" value="rve"/>
    <property type="match status" value="1"/>
</dbReference>
<dbReference type="InterPro" id="IPR012337">
    <property type="entry name" value="RNaseH-like_sf"/>
</dbReference>
<dbReference type="PANTHER" id="PTHR41694:SF3">
    <property type="entry name" value="RNA-DIRECTED DNA POLYMERASE-RELATED"/>
    <property type="match status" value="1"/>
</dbReference>
<proteinExistence type="inferred from homology"/>
<dbReference type="SUPFAM" id="SSF53098">
    <property type="entry name" value="Ribonuclease H-like"/>
    <property type="match status" value="2"/>
</dbReference>
<feature type="domain" description="Reverse transcriptase" evidence="14">
    <location>
        <begin position="31"/>
        <end position="219"/>
    </location>
</feature>
<dbReference type="InterPro" id="IPR001584">
    <property type="entry name" value="Integrase_cat-core"/>
</dbReference>
<dbReference type="Pfam" id="PF00078">
    <property type="entry name" value="RVT_1"/>
    <property type="match status" value="1"/>
</dbReference>
<dbReference type="PROSITE" id="PS50878">
    <property type="entry name" value="RT_POL"/>
    <property type="match status" value="1"/>
</dbReference>
<evidence type="ECO:0000256" key="5">
    <source>
        <dbReference type="ARBA" id="ARBA00022723"/>
    </source>
</evidence>
<keyword evidence="8" id="KW-0229">DNA integration</keyword>
<keyword evidence="9" id="KW-0695">RNA-directed DNA polymerase</keyword>
<dbReference type="Gene3D" id="1.10.10.200">
    <property type="match status" value="1"/>
</dbReference>
<dbReference type="FunFam" id="2.30.30.10:FF:000005">
    <property type="match status" value="1"/>
</dbReference>
<dbReference type="Gene3D" id="3.30.70.270">
    <property type="match status" value="2"/>
</dbReference>
<dbReference type="KEGG" id="mdo:107650288"/>
<dbReference type="Gene3D" id="3.10.10.10">
    <property type="entry name" value="HIV Type 1 Reverse Transcriptase, subunit A, domain 1"/>
    <property type="match status" value="1"/>
</dbReference>
<evidence type="ECO:0000256" key="11">
    <source>
        <dbReference type="PROSITE-ProRule" id="PRU00450"/>
    </source>
</evidence>
<evidence type="ECO:0000256" key="4">
    <source>
        <dbReference type="ARBA" id="ARBA00022722"/>
    </source>
</evidence>
<protein>
    <submittedName>
        <fullName evidence="18">Endogenous retrovirus group K member 11 Pol protein-like</fullName>
    </submittedName>
</protein>
<evidence type="ECO:0000256" key="1">
    <source>
        <dbReference type="ARBA" id="ARBA00010879"/>
    </source>
</evidence>
<dbReference type="InterPro" id="IPR000477">
    <property type="entry name" value="RT_dom"/>
</dbReference>
<dbReference type="InterPro" id="IPR043128">
    <property type="entry name" value="Rev_trsase/Diguanyl_cyclase"/>
</dbReference>
<dbReference type="Bgee" id="ENSMODG00000040932">
    <property type="expression patterns" value="Expressed in adult mammalian kidney and 8 other cell types or tissues"/>
</dbReference>
<dbReference type="GO" id="GO:0008270">
    <property type="term" value="F:zinc ion binding"/>
    <property type="evidence" value="ECO:0007669"/>
    <property type="project" value="UniProtKB-KW"/>
</dbReference>
<dbReference type="Pfam" id="PF00075">
    <property type="entry name" value="RNase_H"/>
    <property type="match status" value="1"/>
</dbReference>
<dbReference type="PROSITE" id="PS51027">
    <property type="entry name" value="INTEGRASE_DBD"/>
    <property type="match status" value="1"/>
</dbReference>
<keyword evidence="10" id="KW-0238">DNA-binding</keyword>
<dbReference type="Pfam" id="PF02022">
    <property type="entry name" value="Integrase_Zn"/>
    <property type="match status" value="1"/>
</dbReference>
<dbReference type="Proteomes" id="UP000002280">
    <property type="component" value="Chromosome X"/>
</dbReference>
<dbReference type="PROSITE" id="PS50876">
    <property type="entry name" value="ZF_INTEGRASE"/>
    <property type="match status" value="1"/>
</dbReference>
<evidence type="ECO:0000259" key="13">
    <source>
        <dbReference type="PROSITE" id="PS50876"/>
    </source>
</evidence>
<dbReference type="Gene3D" id="2.30.30.10">
    <property type="entry name" value="Integrase, C-terminal domain superfamily, retroviral"/>
    <property type="match status" value="1"/>
</dbReference>
<evidence type="ECO:0000259" key="16">
    <source>
        <dbReference type="PROSITE" id="PS50994"/>
    </source>
</evidence>
<dbReference type="CDD" id="cd01645">
    <property type="entry name" value="RT_Rtv"/>
    <property type="match status" value="1"/>
</dbReference>
<evidence type="ECO:0000259" key="14">
    <source>
        <dbReference type="PROSITE" id="PS50878"/>
    </source>
</evidence>
<evidence type="ECO:0000256" key="3">
    <source>
        <dbReference type="ARBA" id="ARBA00022695"/>
    </source>
</evidence>
<dbReference type="InterPro" id="IPR017856">
    <property type="entry name" value="Integrase-like_N"/>
</dbReference>
<evidence type="ECO:0000259" key="15">
    <source>
        <dbReference type="PROSITE" id="PS50879"/>
    </source>
</evidence>
<dbReference type="GO" id="GO:0003964">
    <property type="term" value="F:RNA-directed DNA polymerase activity"/>
    <property type="evidence" value="ECO:0007669"/>
    <property type="project" value="UniProtKB-KW"/>
</dbReference>
<dbReference type="SUPFAM" id="SSF56672">
    <property type="entry name" value="DNA/RNA polymerases"/>
    <property type="match status" value="1"/>
</dbReference>
<reference evidence="18" key="3">
    <citation type="submission" date="2025-09" db="UniProtKB">
        <authorList>
            <consortium name="Ensembl"/>
        </authorList>
    </citation>
    <scope>IDENTIFICATION</scope>
</reference>
<dbReference type="Gene3D" id="3.30.420.10">
    <property type="entry name" value="Ribonuclease H-like superfamily/Ribonuclease H"/>
    <property type="match status" value="2"/>
</dbReference>
<evidence type="ECO:0000259" key="17">
    <source>
        <dbReference type="PROSITE" id="PS51027"/>
    </source>
</evidence>
<evidence type="ECO:0000256" key="7">
    <source>
        <dbReference type="ARBA" id="ARBA00022801"/>
    </source>
</evidence>
<keyword evidence="4" id="KW-0540">Nuclease</keyword>
<dbReference type="InterPro" id="IPR036862">
    <property type="entry name" value="Integrase_C_dom_sf_retrovir"/>
</dbReference>
<sequence length="862" mass="96191">MWKSDSPVWIDQWPLTSEKVQAAITLVQEQLSLGHLEPSTSPWNTPIFVIKKKSGGWRLLQDLREVNKTMLPMGALQPGLPSPTAIPKGFSKIVIDIKDCFFSIPLDPADSPRFAFSIPVVNHIGPNPRFQWCDLPQGMANSPTLCQKFVAQSIDPVRTQYPSAYIIHYMDDLLIAASSSPLTQTIAQTIICALQARGFRIAPDKVQTQYPFTFLGFRLELDFLFSQKVSLTRSTLKTLNDFQKLLGDINWLRPYLQLSKADLRPLEDILRGDADPSSPRSLTPAGEASLKKVEQAIATQNIGYFSPHLPLYLLIFPTEFSPTGLLWQDPSPLIWIHLPMYNRKILAPYPDLIARLAMVGIRLSTRHFGRSPDHVVSPYNKEQLDWLKSQNDNWAIFISTYQGILDNHMPSNKLLQFFTLTPFILTRQTRSSPIPGAPTVFVDSSKTGLAAIVMNNRPRSLKTPYESAQLVELYAALTVFHSLPDTPFNLYSDSRYVVQSLLRLEIVPSVQPTTATFSLFSQLQQAIRRRSCPFFAGHIRAHSGLPGPLSFGNNLADQYTRLAAMVTTTTPSPHPSTDPVSLATEAHRLHHLNSQTLRLAYKTTREQARSIVKGCKNCVTLLPEPHLGINPRGLLPGHLWQMDVTHVPSFARLKYVHVSIDTFSGFLFASAQSGEATKHVIKHMFLAMSMMGKPLSIKTDNGPGYTSQAFKQFCSQLGIKHVTGIPYNPQGQGIVERAHQTLKNTLFKLKTQETLYPLCGNQTLLLAHALFVLNFLTLDEEGRSAADRHWHPHTTSDLAKVLWRDPLTGLWQGPDPVLTWGKGSACIFDAKANNARWVPSRLIKTFDSPAPSPNTNSPGASP</sequence>
<accession>A0A5F8HF64</accession>
<evidence type="ECO:0000313" key="19">
    <source>
        <dbReference type="Proteomes" id="UP000002280"/>
    </source>
</evidence>
<keyword evidence="2" id="KW-0808">Transferase</keyword>
<reference evidence="18 19" key="1">
    <citation type="journal article" date="2007" name="Nature">
        <title>Genome of the marsupial Monodelphis domestica reveals innovation in non-coding sequences.</title>
        <authorList>
            <person name="Mikkelsen T.S."/>
            <person name="Wakefield M.J."/>
            <person name="Aken B."/>
            <person name="Amemiya C.T."/>
            <person name="Chang J.L."/>
            <person name="Duke S."/>
            <person name="Garber M."/>
            <person name="Gentles A.J."/>
            <person name="Goodstadt L."/>
            <person name="Heger A."/>
            <person name="Jurka J."/>
            <person name="Kamal M."/>
            <person name="Mauceli E."/>
            <person name="Searle S.M."/>
            <person name="Sharpe T."/>
            <person name="Baker M.L."/>
            <person name="Batzer M.A."/>
            <person name="Benos P.V."/>
            <person name="Belov K."/>
            <person name="Clamp M."/>
            <person name="Cook A."/>
            <person name="Cuff J."/>
            <person name="Das R."/>
            <person name="Davidow L."/>
            <person name="Deakin J.E."/>
            <person name="Fazzari M.J."/>
            <person name="Glass J.L."/>
            <person name="Grabherr M."/>
            <person name="Greally J.M."/>
            <person name="Gu W."/>
            <person name="Hore T.A."/>
            <person name="Huttley G.A."/>
            <person name="Kleber M."/>
            <person name="Jirtle R.L."/>
            <person name="Koina E."/>
            <person name="Lee J.T."/>
            <person name="Mahony S."/>
            <person name="Marra M.A."/>
            <person name="Miller R.D."/>
            <person name="Nicholls R.D."/>
            <person name="Oda M."/>
            <person name="Papenfuss A.T."/>
            <person name="Parra Z.E."/>
            <person name="Pollock D.D."/>
            <person name="Ray D.A."/>
            <person name="Schein J.E."/>
            <person name="Speed T.P."/>
            <person name="Thompson K."/>
            <person name="VandeBerg J.L."/>
            <person name="Wade C.M."/>
            <person name="Walker J.A."/>
            <person name="Waters P.D."/>
            <person name="Webber C."/>
            <person name="Weidman J.R."/>
            <person name="Xie X."/>
            <person name="Zody M.C."/>
            <person name="Baldwin J."/>
            <person name="Abdouelleil A."/>
            <person name="Abdulkadir J."/>
            <person name="Abebe A."/>
            <person name="Abera B."/>
            <person name="Abreu J."/>
            <person name="Acer S.C."/>
            <person name="Aftuck L."/>
            <person name="Alexander A."/>
            <person name="An P."/>
            <person name="Anderson E."/>
            <person name="Anderson S."/>
            <person name="Arachi H."/>
            <person name="Azer M."/>
            <person name="Bachantsang P."/>
            <person name="Barry A."/>
            <person name="Bayul T."/>
            <person name="Berlin A."/>
            <person name="Bessette D."/>
            <person name="Bloom T."/>
            <person name="Bloom T."/>
            <person name="Boguslavskiy L."/>
            <person name="Bonnet C."/>
            <person name="Boukhgalter B."/>
            <person name="Bourzgui I."/>
            <person name="Brown A."/>
            <person name="Cahill P."/>
            <person name="Channer S."/>
            <person name="Cheshatsang Y."/>
            <person name="Chuda L."/>
            <person name="Citroen M."/>
            <person name="Collymore A."/>
            <person name="Cooke P."/>
            <person name="Costello M."/>
            <person name="D'Aco K."/>
            <person name="Daza R."/>
            <person name="De Haan G."/>
            <person name="DeGray S."/>
            <person name="DeMaso C."/>
            <person name="Dhargay N."/>
            <person name="Dooley K."/>
            <person name="Dooley E."/>
            <person name="Doricent M."/>
            <person name="Dorje P."/>
            <person name="Dorjee K."/>
            <person name="Dupes A."/>
            <person name="Elong R."/>
            <person name="Falk J."/>
            <person name="Farina A."/>
            <person name="Faro S."/>
            <person name="Ferguson D."/>
            <person name="Fisher S."/>
            <person name="Foley C.D."/>
            <person name="Franke A."/>
            <person name="Friedrich D."/>
            <person name="Gadbois L."/>
            <person name="Gearin G."/>
            <person name="Gearin C.R."/>
            <person name="Giannoukos G."/>
            <person name="Goode T."/>
            <person name="Graham J."/>
            <person name="Grandbois E."/>
            <person name="Grewal S."/>
            <person name="Gyaltsen K."/>
            <person name="Hafez N."/>
            <person name="Hagos B."/>
            <person name="Hall J."/>
            <person name="Henson C."/>
            <person name="Hollinger A."/>
            <person name="Honan T."/>
            <person name="Huard M.D."/>
            <person name="Hughes L."/>
            <person name="Hurhula B."/>
            <person name="Husby M.E."/>
            <person name="Kamat A."/>
            <person name="Kanga B."/>
            <person name="Kashin S."/>
            <person name="Khazanovich D."/>
            <person name="Kisner P."/>
            <person name="Lance K."/>
            <person name="Lara M."/>
            <person name="Lee W."/>
            <person name="Lennon N."/>
            <person name="Letendre F."/>
            <person name="LeVine R."/>
            <person name="Lipovsky A."/>
            <person name="Liu X."/>
            <person name="Liu J."/>
            <person name="Liu S."/>
            <person name="Lokyitsang T."/>
            <person name="Lokyitsang Y."/>
            <person name="Lubonja R."/>
            <person name="Lui A."/>
            <person name="MacDonald P."/>
            <person name="Magnisalis V."/>
            <person name="Maru K."/>
            <person name="Matthews C."/>
            <person name="McCusker W."/>
            <person name="McDonough S."/>
            <person name="Mehta T."/>
            <person name="Meldrim J."/>
            <person name="Meneus L."/>
            <person name="Mihai O."/>
            <person name="Mihalev A."/>
            <person name="Mihova T."/>
            <person name="Mittelman R."/>
            <person name="Mlenga V."/>
            <person name="Montmayeur A."/>
            <person name="Mulrain L."/>
            <person name="Navidi A."/>
            <person name="Naylor J."/>
            <person name="Negash T."/>
            <person name="Nguyen T."/>
            <person name="Nguyen N."/>
            <person name="Nicol R."/>
            <person name="Norbu C."/>
            <person name="Norbu N."/>
            <person name="Novod N."/>
            <person name="O'Neill B."/>
            <person name="Osman S."/>
            <person name="Markiewicz E."/>
            <person name="Oyono O.L."/>
            <person name="Patti C."/>
            <person name="Phunkhang P."/>
            <person name="Pierre F."/>
            <person name="Priest M."/>
            <person name="Raghuraman S."/>
            <person name="Rege F."/>
            <person name="Reyes R."/>
            <person name="Rise C."/>
            <person name="Rogov P."/>
            <person name="Ross K."/>
            <person name="Ryan E."/>
            <person name="Settipalli S."/>
            <person name="Shea T."/>
            <person name="Sherpa N."/>
            <person name="Shi L."/>
            <person name="Shih D."/>
            <person name="Sparrow T."/>
            <person name="Spaulding J."/>
            <person name="Stalker J."/>
            <person name="Stange-Thomann N."/>
            <person name="Stavropoulos S."/>
            <person name="Stone C."/>
            <person name="Strader C."/>
            <person name="Tesfaye S."/>
            <person name="Thomson T."/>
            <person name="Thoulutsang Y."/>
            <person name="Thoulutsang D."/>
            <person name="Topham K."/>
            <person name="Topping I."/>
            <person name="Tsamla T."/>
            <person name="Vassiliev H."/>
            <person name="Vo A."/>
            <person name="Wangchuk T."/>
            <person name="Wangdi T."/>
            <person name="Weiand M."/>
            <person name="Wilkinson J."/>
            <person name="Wilson A."/>
            <person name="Yadav S."/>
            <person name="Young G."/>
            <person name="Yu Q."/>
            <person name="Zembek L."/>
            <person name="Zhong D."/>
            <person name="Zimmer A."/>
            <person name="Zwirko Z."/>
            <person name="Jaffe D.B."/>
            <person name="Alvarez P."/>
            <person name="Brockman W."/>
            <person name="Butler J."/>
            <person name="Chin C."/>
            <person name="Gnerre S."/>
            <person name="MacCallum I."/>
            <person name="Graves J.A."/>
            <person name="Ponting C.P."/>
            <person name="Breen M."/>
            <person name="Samollow P.B."/>
            <person name="Lander E.S."/>
            <person name="Lindblad-Toh K."/>
        </authorList>
    </citation>
    <scope>NUCLEOTIDE SEQUENCE [LARGE SCALE GENOMIC DNA]</scope>
</reference>
<dbReference type="InParanoid" id="A0A5F8HF64"/>
<dbReference type="FunFam" id="3.30.420.10:FF:000145">
    <property type="entry name" value="Endogenous retrovirus group K member 18 Pol protein"/>
    <property type="match status" value="1"/>
</dbReference>
<dbReference type="InterPro" id="IPR043502">
    <property type="entry name" value="DNA/RNA_pol_sf"/>
</dbReference>
<dbReference type="GeneTree" id="ENSGT00670000098165"/>
<dbReference type="Ensembl" id="ENSMODT00000066255.1">
    <property type="protein sequence ID" value="ENSMODP00000058145.1"/>
    <property type="gene ID" value="ENSMODG00000040932.1"/>
</dbReference>
<keyword evidence="11" id="KW-0863">Zinc-finger</keyword>
<dbReference type="GO" id="GO:0015074">
    <property type="term" value="P:DNA integration"/>
    <property type="evidence" value="ECO:0007669"/>
    <property type="project" value="UniProtKB-KW"/>
</dbReference>
<dbReference type="InterPro" id="IPR001037">
    <property type="entry name" value="Integrase_C_retrovir"/>
</dbReference>
<keyword evidence="5" id="KW-0479">Metal-binding</keyword>
<dbReference type="AlphaFoldDB" id="A0A5F8HF64"/>
<dbReference type="CDD" id="cd09273">
    <property type="entry name" value="RNase_HI_RT_Bel"/>
    <property type="match status" value="1"/>
</dbReference>
<keyword evidence="7" id="KW-0378">Hydrolase</keyword>
<keyword evidence="3" id="KW-0548">Nucleotidyltransferase</keyword>
<dbReference type="PROSITE" id="PS50879">
    <property type="entry name" value="RNASE_H_1"/>
    <property type="match status" value="1"/>
</dbReference>
<reference evidence="18" key="2">
    <citation type="submission" date="2025-08" db="UniProtKB">
        <authorList>
            <consortium name="Ensembl"/>
        </authorList>
    </citation>
    <scope>IDENTIFICATION</scope>
</reference>
<dbReference type="Pfam" id="PF06817">
    <property type="entry name" value="RVT_thumb"/>
    <property type="match status" value="1"/>
</dbReference>